<proteinExistence type="predicted"/>
<evidence type="ECO:0000256" key="3">
    <source>
        <dbReference type="ARBA" id="ARBA00023004"/>
    </source>
</evidence>
<dbReference type="InterPro" id="IPR013785">
    <property type="entry name" value="Aldolase_TIM"/>
</dbReference>
<dbReference type="AlphaFoldDB" id="A0A9D1S539"/>
<comment type="cofactor">
    <cofactor evidence="5">
        <name>[4Fe-4S] cluster</name>
        <dbReference type="ChEBI" id="CHEBI:49883"/>
    </cofactor>
    <text evidence="5">Binds 1 [4Fe-4S] cluster. The cluster is coordinated with 3 cysteines and an exchangeable S-adenosyl-L-methionine.</text>
</comment>
<evidence type="ECO:0000259" key="6">
    <source>
        <dbReference type="Pfam" id="PF04055"/>
    </source>
</evidence>
<dbReference type="GO" id="GO:0046872">
    <property type="term" value="F:metal ion binding"/>
    <property type="evidence" value="ECO:0007669"/>
    <property type="project" value="UniProtKB-KW"/>
</dbReference>
<sequence>MGKCYLCPRMCGVDRRTERGFCGMGEAPVIARAALHHWEEPCISGTRGSGTVFFSGCTLRCIYCQNHAISREGVGVPIDTARLRTIFERLVREGAHNINLVTPTHFLPAILPALEQPLGVPIVMNTGGYERVETLRSIEGRIDVYLPDLKYCDEQLGRRFSGAPDYFEHAARALKEMARQVGAPVYDADGIMRRGMIVRHLVLPGHLGNTFRALRFIKNELPAGTPVSLMAQYTPCVPTPYHELNRTLSQLEYDTVVNELLRLGLTEGYVQELESAREDFIPPFEKLEI</sequence>
<reference evidence="7" key="1">
    <citation type="submission" date="2020-10" db="EMBL/GenBank/DDBJ databases">
        <authorList>
            <person name="Gilroy R."/>
        </authorList>
    </citation>
    <scope>NUCLEOTIDE SEQUENCE</scope>
    <source>
        <strain evidence="7">ChiSxjej2B14-8506</strain>
    </source>
</reference>
<evidence type="ECO:0000313" key="8">
    <source>
        <dbReference type="Proteomes" id="UP000824123"/>
    </source>
</evidence>
<keyword evidence="2 5" id="KW-0479">Metal-binding</keyword>
<dbReference type="InterPro" id="IPR040085">
    <property type="entry name" value="MJ0674-like"/>
</dbReference>
<protein>
    <submittedName>
        <fullName evidence="7">Radical SAM protein</fullName>
    </submittedName>
</protein>
<dbReference type="PIRSF" id="PIRSF004869">
    <property type="entry name" value="PflX_prd"/>
    <property type="match status" value="1"/>
</dbReference>
<evidence type="ECO:0000256" key="4">
    <source>
        <dbReference type="ARBA" id="ARBA00023014"/>
    </source>
</evidence>
<comment type="caution">
    <text evidence="7">The sequence shown here is derived from an EMBL/GenBank/DDBJ whole genome shotgun (WGS) entry which is preliminary data.</text>
</comment>
<dbReference type="InterPro" id="IPR058240">
    <property type="entry name" value="rSAM_sf"/>
</dbReference>
<name>A0A9D1S539_9FIRM</name>
<organism evidence="7 8">
    <name type="scientific">Candidatus Fimadaptatus faecigallinarum</name>
    <dbReference type="NCBI Taxonomy" id="2840814"/>
    <lineage>
        <taxon>Bacteria</taxon>
        <taxon>Bacillati</taxon>
        <taxon>Bacillota</taxon>
        <taxon>Clostridia</taxon>
        <taxon>Eubacteriales</taxon>
        <taxon>Candidatus Fimadaptatus</taxon>
    </lineage>
</organism>
<reference evidence="7" key="2">
    <citation type="journal article" date="2021" name="PeerJ">
        <title>Extensive microbial diversity within the chicken gut microbiome revealed by metagenomics and culture.</title>
        <authorList>
            <person name="Gilroy R."/>
            <person name="Ravi A."/>
            <person name="Getino M."/>
            <person name="Pursley I."/>
            <person name="Horton D.L."/>
            <person name="Alikhan N.F."/>
            <person name="Baker D."/>
            <person name="Gharbi K."/>
            <person name="Hall N."/>
            <person name="Watson M."/>
            <person name="Adriaenssens E.M."/>
            <person name="Foster-Nyarko E."/>
            <person name="Jarju S."/>
            <person name="Secka A."/>
            <person name="Antonio M."/>
            <person name="Oren A."/>
            <person name="Chaudhuri R.R."/>
            <person name="La Ragione R."/>
            <person name="Hildebrand F."/>
            <person name="Pallen M.J."/>
        </authorList>
    </citation>
    <scope>NUCLEOTIDE SEQUENCE</scope>
    <source>
        <strain evidence="7">ChiSxjej2B14-8506</strain>
    </source>
</reference>
<evidence type="ECO:0000313" key="7">
    <source>
        <dbReference type="EMBL" id="HIU46778.1"/>
    </source>
</evidence>
<dbReference type="Gene3D" id="3.20.20.70">
    <property type="entry name" value="Aldolase class I"/>
    <property type="match status" value="1"/>
</dbReference>
<gene>
    <name evidence="7" type="ORF">IAC59_05930</name>
</gene>
<dbReference type="InterPro" id="IPR007197">
    <property type="entry name" value="rSAM"/>
</dbReference>
<dbReference type="Proteomes" id="UP000824123">
    <property type="component" value="Unassembled WGS sequence"/>
</dbReference>
<keyword evidence="3 5" id="KW-0408">Iron</keyword>
<evidence type="ECO:0000256" key="1">
    <source>
        <dbReference type="ARBA" id="ARBA00022691"/>
    </source>
</evidence>
<dbReference type="EMBL" id="DVNK01000038">
    <property type="protein sequence ID" value="HIU46778.1"/>
    <property type="molecule type" value="Genomic_DNA"/>
</dbReference>
<dbReference type="GO" id="GO:0003824">
    <property type="term" value="F:catalytic activity"/>
    <property type="evidence" value="ECO:0007669"/>
    <property type="project" value="InterPro"/>
</dbReference>
<dbReference type="Pfam" id="PF04055">
    <property type="entry name" value="Radical_SAM"/>
    <property type="match status" value="1"/>
</dbReference>
<dbReference type="PANTHER" id="PTHR43075">
    <property type="entry name" value="FORMATE LYASE ACTIVATING ENZYME, PUTATIVE (AFU_ORTHOLOGUE AFUA_2G15630)-RELATED"/>
    <property type="match status" value="1"/>
</dbReference>
<accession>A0A9D1S539</accession>
<dbReference type="PANTHER" id="PTHR43075:SF1">
    <property type="entry name" value="FORMATE LYASE ACTIVATING ENZYME, PUTATIVE (AFU_ORTHOLOGUE AFUA_2G15630)-RELATED"/>
    <property type="match status" value="1"/>
</dbReference>
<feature type="domain" description="Radical SAM core" evidence="6">
    <location>
        <begin position="52"/>
        <end position="179"/>
    </location>
</feature>
<dbReference type="InterPro" id="IPR016431">
    <property type="entry name" value="Pyrv-formate_lyase-activ_prd"/>
</dbReference>
<dbReference type="SFLD" id="SFLDS00029">
    <property type="entry name" value="Radical_SAM"/>
    <property type="match status" value="1"/>
</dbReference>
<keyword evidence="4 5" id="KW-0411">Iron-sulfur</keyword>
<feature type="binding site" evidence="5">
    <location>
        <position position="64"/>
    </location>
    <ligand>
        <name>[4Fe-4S] cluster</name>
        <dbReference type="ChEBI" id="CHEBI:49883"/>
        <note>4Fe-4S-S-AdoMet</note>
    </ligand>
</feature>
<dbReference type="CDD" id="cd01335">
    <property type="entry name" value="Radical_SAM"/>
    <property type="match status" value="1"/>
</dbReference>
<feature type="binding site" evidence="5">
    <location>
        <position position="61"/>
    </location>
    <ligand>
        <name>[4Fe-4S] cluster</name>
        <dbReference type="ChEBI" id="CHEBI:49883"/>
        <note>4Fe-4S-S-AdoMet</note>
    </ligand>
</feature>
<dbReference type="SFLD" id="SFLDG01099">
    <property type="entry name" value="Uncharacterised_Radical_SAM_Su"/>
    <property type="match status" value="1"/>
</dbReference>
<keyword evidence="1 5" id="KW-0949">S-adenosyl-L-methionine</keyword>
<evidence type="ECO:0000256" key="5">
    <source>
        <dbReference type="PIRSR" id="PIRSR004869-50"/>
    </source>
</evidence>
<dbReference type="GO" id="GO:0051536">
    <property type="term" value="F:iron-sulfur cluster binding"/>
    <property type="evidence" value="ECO:0007669"/>
    <property type="project" value="UniProtKB-KW"/>
</dbReference>
<dbReference type="SUPFAM" id="SSF102114">
    <property type="entry name" value="Radical SAM enzymes"/>
    <property type="match status" value="1"/>
</dbReference>
<evidence type="ECO:0000256" key="2">
    <source>
        <dbReference type="ARBA" id="ARBA00022723"/>
    </source>
</evidence>
<feature type="binding site" evidence="5">
    <location>
        <position position="57"/>
    </location>
    <ligand>
        <name>[4Fe-4S] cluster</name>
        <dbReference type="ChEBI" id="CHEBI:49883"/>
        <note>4Fe-4S-S-AdoMet</note>
    </ligand>
</feature>